<dbReference type="EMBL" id="JAMPKK010000009">
    <property type="protein sequence ID" value="MEP0864043.1"/>
    <property type="molecule type" value="Genomic_DNA"/>
</dbReference>
<comment type="caution">
    <text evidence="1">The sequence shown here is derived from an EMBL/GenBank/DDBJ whole genome shotgun (WGS) entry which is preliminary data.</text>
</comment>
<sequence>MLTTMELRWFYRGTIPEEIKQWFGADSLLGHLTPPEEREDLYLYAAGCDYLGIKFRQNKLEIKWRQEELGVLRADKVEGKAEKWVKWSCKDPTPESFLVASVAEKGEWVSVKKVRSQRLYETCAVEIAQVNIRDNDWWSLGFETLGEDEHLMDNLKAVASQVFQTYHGSLLQAQDSFAYPKLLALVVE</sequence>
<protein>
    <recommendedName>
        <fullName evidence="3">CYTH domain-containing protein</fullName>
    </recommendedName>
</protein>
<gene>
    <name evidence="1" type="ORF">NDI37_06145</name>
</gene>
<reference evidence="1 2" key="1">
    <citation type="submission" date="2022-04" db="EMBL/GenBank/DDBJ databases">
        <title>Positive selection, recombination, and allopatry shape intraspecific diversity of widespread and dominant cyanobacteria.</title>
        <authorList>
            <person name="Wei J."/>
            <person name="Shu W."/>
            <person name="Hu C."/>
        </authorList>
    </citation>
    <scope>NUCLEOTIDE SEQUENCE [LARGE SCALE GENOMIC DNA]</scope>
    <source>
        <strain evidence="1 2">GB2-A5</strain>
    </source>
</reference>
<evidence type="ECO:0000313" key="1">
    <source>
        <dbReference type="EMBL" id="MEP0864043.1"/>
    </source>
</evidence>
<proteinExistence type="predicted"/>
<keyword evidence="2" id="KW-1185">Reference proteome</keyword>
<organism evidence="1 2">
    <name type="scientific">Funiculus sociatus GB2-A5</name>
    <dbReference type="NCBI Taxonomy" id="2933946"/>
    <lineage>
        <taxon>Bacteria</taxon>
        <taxon>Bacillati</taxon>
        <taxon>Cyanobacteriota</taxon>
        <taxon>Cyanophyceae</taxon>
        <taxon>Coleofasciculales</taxon>
        <taxon>Coleofasciculaceae</taxon>
        <taxon>Funiculus</taxon>
    </lineage>
</organism>
<dbReference type="RefSeq" id="WP_190418358.1">
    <property type="nucleotide sequence ID" value="NZ_JAMPKK010000009.1"/>
</dbReference>
<accession>A0ABV0JKS5</accession>
<dbReference type="Proteomes" id="UP001442494">
    <property type="component" value="Unassembled WGS sequence"/>
</dbReference>
<evidence type="ECO:0000313" key="2">
    <source>
        <dbReference type="Proteomes" id="UP001442494"/>
    </source>
</evidence>
<evidence type="ECO:0008006" key="3">
    <source>
        <dbReference type="Google" id="ProtNLM"/>
    </source>
</evidence>
<name>A0ABV0JKS5_9CYAN</name>